<dbReference type="InterPro" id="IPR022516">
    <property type="entry name" value="CHP03798_Ocin"/>
</dbReference>
<sequence length="138" mass="15239">MAAVIQSRQEESQGGIPVRWDCDRIVAMLPVGWQAVPGRVRQPDTEHDAMSSQEMQRLAQDLRQPGLRDTLGTALQQSRGAEDAAAMLQRAGYDIEAQDLQQAAAELSDQALDQVAGGLYDLPSWWGAYFININTNRN</sequence>
<dbReference type="EMBL" id="ADVL01000076">
    <property type="protein sequence ID" value="EFH13384.1"/>
    <property type="molecule type" value="Genomic_DNA"/>
</dbReference>
<dbReference type="Proteomes" id="UP000005324">
    <property type="component" value="Unassembled WGS sequence"/>
</dbReference>
<dbReference type="HOGENOM" id="CLU_1853705_0_0_5"/>
<keyword evidence="2" id="KW-1185">Reference proteome</keyword>
<evidence type="ECO:0000313" key="2">
    <source>
        <dbReference type="Proteomes" id="UP000005324"/>
    </source>
</evidence>
<accession>D5RH32</accession>
<organism evidence="1 2">
    <name type="scientific">Pseudoroseomonas cervicalis ATCC 49957</name>
    <dbReference type="NCBI Taxonomy" id="525371"/>
    <lineage>
        <taxon>Bacteria</taxon>
        <taxon>Pseudomonadati</taxon>
        <taxon>Pseudomonadota</taxon>
        <taxon>Alphaproteobacteria</taxon>
        <taxon>Acetobacterales</taxon>
        <taxon>Roseomonadaceae</taxon>
        <taxon>Roseomonas</taxon>
    </lineage>
</organism>
<dbReference type="NCBIfam" id="TIGR03798">
    <property type="entry name" value="leader_Nif11"/>
    <property type="match status" value="1"/>
</dbReference>
<reference evidence="1 2" key="1">
    <citation type="submission" date="2010-04" db="EMBL/GenBank/DDBJ databases">
        <authorList>
            <person name="Qin X."/>
            <person name="Bachman B."/>
            <person name="Battles P."/>
            <person name="Bell A."/>
            <person name="Bess C."/>
            <person name="Bickham C."/>
            <person name="Chaboub L."/>
            <person name="Chen D."/>
            <person name="Coyle M."/>
            <person name="Deiros D.R."/>
            <person name="Dinh H."/>
            <person name="Forbes L."/>
            <person name="Fowler G."/>
            <person name="Francisco L."/>
            <person name="Fu Q."/>
            <person name="Gubbala S."/>
            <person name="Hale W."/>
            <person name="Han Y."/>
            <person name="Hemphill L."/>
            <person name="Highlander S.K."/>
            <person name="Hirani K."/>
            <person name="Hogues M."/>
            <person name="Jackson L."/>
            <person name="Jakkamsetti A."/>
            <person name="Javaid M."/>
            <person name="Jiang H."/>
            <person name="Korchina V."/>
            <person name="Kovar C."/>
            <person name="Lara F."/>
            <person name="Lee S."/>
            <person name="Mata R."/>
            <person name="Mathew T."/>
            <person name="Moen C."/>
            <person name="Morales K."/>
            <person name="Munidasa M."/>
            <person name="Nazareth L."/>
            <person name="Ngo R."/>
            <person name="Nguyen L."/>
            <person name="Okwuonu G."/>
            <person name="Ongeri F."/>
            <person name="Patil S."/>
            <person name="Petrosino J."/>
            <person name="Pham C."/>
            <person name="Pham P."/>
            <person name="Pu L.-L."/>
            <person name="Puazo M."/>
            <person name="Raj R."/>
            <person name="Reid J."/>
            <person name="Rouhana J."/>
            <person name="Saada N."/>
            <person name="Shang Y."/>
            <person name="Simmons D."/>
            <person name="Thornton R."/>
            <person name="Warren J."/>
            <person name="Weissenberger G."/>
            <person name="Zhang J."/>
            <person name="Zhang L."/>
            <person name="Zhou C."/>
            <person name="Zhu D."/>
            <person name="Muzny D."/>
            <person name="Worley K."/>
            <person name="Gibbs R."/>
        </authorList>
    </citation>
    <scope>NUCLEOTIDE SEQUENCE [LARGE SCALE GENOMIC DNA]</scope>
    <source>
        <strain evidence="1 2">ATCC 49957</strain>
    </source>
</reference>
<gene>
    <name evidence="1" type="ORF">HMPREF0731_0391</name>
</gene>
<comment type="caution">
    <text evidence="1">The sequence shown here is derived from an EMBL/GenBank/DDBJ whole genome shotgun (WGS) entry which is preliminary data.</text>
</comment>
<proteinExistence type="predicted"/>
<evidence type="ECO:0000313" key="1">
    <source>
        <dbReference type="EMBL" id="EFH13384.1"/>
    </source>
</evidence>
<protein>
    <submittedName>
        <fullName evidence="1">Bacteriocin propeptide, TIGR03798 family</fullName>
    </submittedName>
</protein>
<name>D5RH32_9PROT</name>
<dbReference type="AlphaFoldDB" id="D5RH32"/>